<feature type="non-terminal residue" evidence="1">
    <location>
        <position position="323"/>
    </location>
</feature>
<evidence type="ECO:0000313" key="1">
    <source>
        <dbReference type="EMBL" id="KAJ1678574.1"/>
    </source>
</evidence>
<reference evidence="1" key="1">
    <citation type="submission" date="2022-06" db="EMBL/GenBank/DDBJ databases">
        <title>Phylogenomic reconstructions and comparative analyses of Kickxellomycotina fungi.</title>
        <authorList>
            <person name="Reynolds N.K."/>
            <person name="Stajich J.E."/>
            <person name="Barry K."/>
            <person name="Grigoriev I.V."/>
            <person name="Crous P."/>
            <person name="Smith M.E."/>
        </authorList>
    </citation>
    <scope>NUCLEOTIDE SEQUENCE</scope>
    <source>
        <strain evidence="1">RSA 2271</strain>
    </source>
</reference>
<proteinExistence type="predicted"/>
<keyword evidence="2" id="KW-1185">Reference proteome</keyword>
<dbReference type="Proteomes" id="UP001145114">
    <property type="component" value="Unassembled WGS sequence"/>
</dbReference>
<sequence>MVDYGAGIDPNNNNLQTLKSSLMVNGVTAAGIFMAFSILRTRLDYVYSPRSFLADDKKQFQKPPASGILSSFSWVYPKVIIPMTENGRRTYKILAGRELDREIIKRTSLDAYMFLRMMRMMFTVFALMCVPSVGLLLPLNKRGGNHQAGIDAYSMKNIERGNNALWAHVIYALVFVCVVVYNIINELSVYVQLRRNYLLSPEHASSARSATVMVNSVPRELMDKRKLEKLFSVFPDGVKEVYLSRDVRRITEVVAQRSEYRAKVEKILTKYAIKCDEYYRYRSAAEDAETFELQDRRQRKRGIGTLPMHTNDDALSTPSHARA</sequence>
<protein>
    <submittedName>
        <fullName evidence="1">Phosphate metabolism protein 7</fullName>
    </submittedName>
</protein>
<name>A0ACC1HW21_9FUNG</name>
<dbReference type="EMBL" id="JAMZIH010001041">
    <property type="protein sequence ID" value="KAJ1678574.1"/>
    <property type="molecule type" value="Genomic_DNA"/>
</dbReference>
<comment type="caution">
    <text evidence="1">The sequence shown here is derived from an EMBL/GenBank/DDBJ whole genome shotgun (WGS) entry which is preliminary data.</text>
</comment>
<gene>
    <name evidence="1" type="primary">PHM7_2</name>
    <name evidence="1" type="ORF">EV182_003780</name>
</gene>
<evidence type="ECO:0000313" key="2">
    <source>
        <dbReference type="Proteomes" id="UP001145114"/>
    </source>
</evidence>
<organism evidence="1 2">
    <name type="scientific">Spiromyces aspiralis</name>
    <dbReference type="NCBI Taxonomy" id="68401"/>
    <lineage>
        <taxon>Eukaryota</taxon>
        <taxon>Fungi</taxon>
        <taxon>Fungi incertae sedis</taxon>
        <taxon>Zoopagomycota</taxon>
        <taxon>Kickxellomycotina</taxon>
        <taxon>Kickxellomycetes</taxon>
        <taxon>Kickxellales</taxon>
        <taxon>Kickxellaceae</taxon>
        <taxon>Spiromyces</taxon>
    </lineage>
</organism>
<accession>A0ACC1HW21</accession>